<protein>
    <submittedName>
        <fullName evidence="1">BQ5605_C001g00573 protein</fullName>
    </submittedName>
</protein>
<name>A0A2X0M3S1_9BASI</name>
<dbReference type="EMBL" id="FQNC01000043">
    <property type="protein sequence ID" value="SGY47780.1"/>
    <property type="molecule type" value="Genomic_DNA"/>
</dbReference>
<dbReference type="AlphaFoldDB" id="A0A2X0M3S1"/>
<proteinExistence type="predicted"/>
<accession>A0A2X0M3S1</accession>
<sequence>MAASSILQLNLSNPRLYLGIALVLDEKIKDVTCDSDSALHSREGARAFTKVSQRKPDHVLQWISIELELGPSNDLRDVMTASLSSTNFRP</sequence>
<gene>
    <name evidence="1" type="primary">BQ5605_C001g00573</name>
    <name evidence="1" type="ORF">BQ5605_C001G00573</name>
</gene>
<keyword evidence="2" id="KW-1185">Reference proteome</keyword>
<reference evidence="1 2" key="1">
    <citation type="submission" date="2016-11" db="EMBL/GenBank/DDBJ databases">
        <authorList>
            <person name="Jaros S."/>
            <person name="Januszkiewicz K."/>
            <person name="Wedrychowicz H."/>
        </authorList>
    </citation>
    <scope>NUCLEOTIDE SEQUENCE [LARGE SCALE GENOMIC DNA]</scope>
</reference>
<dbReference type="Proteomes" id="UP000249464">
    <property type="component" value="Unassembled WGS sequence"/>
</dbReference>
<evidence type="ECO:0000313" key="1">
    <source>
        <dbReference type="EMBL" id="SGY47780.1"/>
    </source>
</evidence>
<organism evidence="1 2">
    <name type="scientific">Microbotryum silenes-dioicae</name>
    <dbReference type="NCBI Taxonomy" id="796604"/>
    <lineage>
        <taxon>Eukaryota</taxon>
        <taxon>Fungi</taxon>
        <taxon>Dikarya</taxon>
        <taxon>Basidiomycota</taxon>
        <taxon>Pucciniomycotina</taxon>
        <taxon>Microbotryomycetes</taxon>
        <taxon>Microbotryales</taxon>
        <taxon>Microbotryaceae</taxon>
        <taxon>Microbotryum</taxon>
    </lineage>
</organism>
<evidence type="ECO:0000313" key="2">
    <source>
        <dbReference type="Proteomes" id="UP000249464"/>
    </source>
</evidence>